<dbReference type="EMBL" id="JACHGN010000009">
    <property type="protein sequence ID" value="MBB5134747.1"/>
    <property type="molecule type" value="Genomic_DNA"/>
</dbReference>
<evidence type="ECO:0000313" key="1">
    <source>
        <dbReference type="EMBL" id="MBB5134747.1"/>
    </source>
</evidence>
<sequence>MLGGLILWGRRAGLRGGHRDHAGWQELQAAKQPPIWSYPWRARPPEEVAAWTRCAAATLSSSSSSSSASPS</sequence>
<dbReference type="RefSeq" id="WP_246518477.1">
    <property type="nucleotide sequence ID" value="NZ_BAABIX010000004.1"/>
</dbReference>
<organism evidence="1 2">
    <name type="scientific">Thermocatellispora tengchongensis</name>
    <dbReference type="NCBI Taxonomy" id="1073253"/>
    <lineage>
        <taxon>Bacteria</taxon>
        <taxon>Bacillati</taxon>
        <taxon>Actinomycetota</taxon>
        <taxon>Actinomycetes</taxon>
        <taxon>Streptosporangiales</taxon>
        <taxon>Streptosporangiaceae</taxon>
        <taxon>Thermocatellispora</taxon>
    </lineage>
</organism>
<reference evidence="1 2" key="1">
    <citation type="submission" date="2020-08" db="EMBL/GenBank/DDBJ databases">
        <title>Genomic Encyclopedia of Type Strains, Phase IV (KMG-IV): sequencing the most valuable type-strain genomes for metagenomic binning, comparative biology and taxonomic classification.</title>
        <authorList>
            <person name="Goeker M."/>
        </authorList>
    </citation>
    <scope>NUCLEOTIDE SEQUENCE [LARGE SCALE GENOMIC DNA]</scope>
    <source>
        <strain evidence="1 2">DSM 45615</strain>
    </source>
</reference>
<proteinExistence type="predicted"/>
<dbReference type="Proteomes" id="UP000578449">
    <property type="component" value="Unassembled WGS sequence"/>
</dbReference>
<gene>
    <name evidence="1" type="ORF">HNP84_004481</name>
</gene>
<keyword evidence="2" id="KW-1185">Reference proteome</keyword>
<name>A0A840PC42_9ACTN</name>
<evidence type="ECO:0000313" key="2">
    <source>
        <dbReference type="Proteomes" id="UP000578449"/>
    </source>
</evidence>
<protein>
    <submittedName>
        <fullName evidence="1">Uncharacterized protein</fullName>
    </submittedName>
</protein>
<accession>A0A840PC42</accession>
<dbReference type="AlphaFoldDB" id="A0A840PC42"/>
<comment type="caution">
    <text evidence="1">The sequence shown here is derived from an EMBL/GenBank/DDBJ whole genome shotgun (WGS) entry which is preliminary data.</text>
</comment>